<gene>
    <name evidence="9" type="ORF">TrLO_g13977</name>
</gene>
<proteinExistence type="inferred from homology"/>
<dbReference type="Pfam" id="PF04101">
    <property type="entry name" value="Glyco_tran_28_C"/>
    <property type="match status" value="1"/>
</dbReference>
<dbReference type="PANTHER" id="PTHR12867:SF6">
    <property type="entry name" value="N-ACETYLGLUCOSAMINYLDIPHOSPHODOLICHOL N-ACETYLGLUCOSAMINYLTRANSFERASE"/>
    <property type="match status" value="1"/>
</dbReference>
<dbReference type="GO" id="GO:0004577">
    <property type="term" value="F:N-acetylglucosaminyldiphosphodolichol N-acetylglucosaminyltransferase activity"/>
    <property type="evidence" value="ECO:0007669"/>
    <property type="project" value="UniProtKB-EC"/>
</dbReference>
<dbReference type="SUPFAM" id="SSF53756">
    <property type="entry name" value="UDP-Glycosyltransferase/glycogen phosphorylase"/>
    <property type="match status" value="1"/>
</dbReference>
<dbReference type="OrthoDB" id="20273at2759"/>
<feature type="domain" description="Glycosyl transferase family 28 C-terminal" evidence="8">
    <location>
        <begin position="6"/>
        <end position="149"/>
    </location>
</feature>
<comment type="caution">
    <text evidence="9">The sequence shown here is derived from an EMBL/GenBank/DDBJ whole genome shotgun (WGS) entry which is preliminary data.</text>
</comment>
<comment type="similarity">
    <text evidence="2">Belongs to the glycosyltransferase 28 family.</text>
</comment>
<dbReference type="InterPro" id="IPR039042">
    <property type="entry name" value="Alg13-like"/>
</dbReference>
<evidence type="ECO:0000256" key="5">
    <source>
        <dbReference type="ARBA" id="ARBA00022676"/>
    </source>
</evidence>
<keyword evidence="6" id="KW-0808">Transferase</keyword>
<evidence type="ECO:0000256" key="2">
    <source>
        <dbReference type="ARBA" id="ARBA00006962"/>
    </source>
</evidence>
<evidence type="ECO:0000256" key="7">
    <source>
        <dbReference type="ARBA" id="ARBA00022824"/>
    </source>
</evidence>
<accession>A0A9W7F4L6</accession>
<keyword evidence="10" id="KW-1185">Reference proteome</keyword>
<evidence type="ECO:0000256" key="3">
    <source>
        <dbReference type="ARBA" id="ARBA00012614"/>
    </source>
</evidence>
<evidence type="ECO:0000259" key="8">
    <source>
        <dbReference type="Pfam" id="PF04101"/>
    </source>
</evidence>
<dbReference type="PANTHER" id="PTHR12867">
    <property type="entry name" value="GLYCOSYL TRANSFERASE-RELATED"/>
    <property type="match status" value="1"/>
</dbReference>
<dbReference type="AlphaFoldDB" id="A0A9W7F4L6"/>
<dbReference type="Proteomes" id="UP001165122">
    <property type="component" value="Unassembled WGS sequence"/>
</dbReference>
<reference evidence="10" key="1">
    <citation type="journal article" date="2023" name="Commun. Biol.">
        <title>Genome analysis of Parmales, the sister group of diatoms, reveals the evolutionary specialization of diatoms from phago-mixotrophs to photoautotrophs.</title>
        <authorList>
            <person name="Ban H."/>
            <person name="Sato S."/>
            <person name="Yoshikawa S."/>
            <person name="Yamada K."/>
            <person name="Nakamura Y."/>
            <person name="Ichinomiya M."/>
            <person name="Sato N."/>
            <person name="Blanc-Mathieu R."/>
            <person name="Endo H."/>
            <person name="Kuwata A."/>
            <person name="Ogata H."/>
        </authorList>
    </citation>
    <scope>NUCLEOTIDE SEQUENCE [LARGE SCALE GENOMIC DNA]</scope>
    <source>
        <strain evidence="10">NIES 3700</strain>
    </source>
</reference>
<organism evidence="9 10">
    <name type="scientific">Triparma laevis f. longispina</name>
    <dbReference type="NCBI Taxonomy" id="1714387"/>
    <lineage>
        <taxon>Eukaryota</taxon>
        <taxon>Sar</taxon>
        <taxon>Stramenopiles</taxon>
        <taxon>Ochrophyta</taxon>
        <taxon>Bolidophyceae</taxon>
        <taxon>Parmales</taxon>
        <taxon>Triparmaceae</taxon>
        <taxon>Triparma</taxon>
    </lineage>
</organism>
<dbReference type="InterPro" id="IPR007235">
    <property type="entry name" value="Glyco_trans_28_C"/>
</dbReference>
<dbReference type="GO" id="GO:0005783">
    <property type="term" value="C:endoplasmic reticulum"/>
    <property type="evidence" value="ECO:0007669"/>
    <property type="project" value="UniProtKB-SubCell"/>
</dbReference>
<evidence type="ECO:0000256" key="1">
    <source>
        <dbReference type="ARBA" id="ARBA00004240"/>
    </source>
</evidence>
<evidence type="ECO:0000256" key="6">
    <source>
        <dbReference type="ARBA" id="ARBA00022679"/>
    </source>
</evidence>
<sequence length="197" mass="21629">MSSPYTILLTVGTTKFPTLTSLFLSPHNLISLPQHFGDSINVILQYGGEHFESVKEKVDKGIKESGYGGRWGEGEVVLKKGSVTITINFHPYLNPLPYSTSSLIITHAGAGTLLEVLPLHNKNILIVPNRELMDDHQLEIAEVLKEKVAVYEGGEIDWSILKAGKNGGEGKGGEVFGRIFWEEVEKSRKGGIECIII</sequence>
<protein>
    <recommendedName>
        <fullName evidence="4">UDP-N-acetylglucosamine transferase subunit ALG13</fullName>
        <ecNumber evidence="3">2.4.1.141</ecNumber>
    </recommendedName>
</protein>
<evidence type="ECO:0000256" key="4">
    <source>
        <dbReference type="ARBA" id="ARBA00017468"/>
    </source>
</evidence>
<evidence type="ECO:0000313" key="10">
    <source>
        <dbReference type="Proteomes" id="UP001165122"/>
    </source>
</evidence>
<dbReference type="EMBL" id="BRXW01000056">
    <property type="protein sequence ID" value="GMI03340.1"/>
    <property type="molecule type" value="Genomic_DNA"/>
</dbReference>
<dbReference type="GO" id="GO:0006488">
    <property type="term" value="P:dolichol-linked oligosaccharide biosynthetic process"/>
    <property type="evidence" value="ECO:0007669"/>
    <property type="project" value="InterPro"/>
</dbReference>
<dbReference type="Gene3D" id="3.40.50.2000">
    <property type="entry name" value="Glycogen Phosphorylase B"/>
    <property type="match status" value="1"/>
</dbReference>
<name>A0A9W7F4L6_9STRA</name>
<keyword evidence="7" id="KW-0256">Endoplasmic reticulum</keyword>
<comment type="subcellular location">
    <subcellularLocation>
        <location evidence="1">Endoplasmic reticulum</location>
    </subcellularLocation>
</comment>
<evidence type="ECO:0000313" key="9">
    <source>
        <dbReference type="EMBL" id="GMI03340.1"/>
    </source>
</evidence>
<dbReference type="EC" id="2.4.1.141" evidence="3"/>
<keyword evidence="5" id="KW-0328">Glycosyltransferase</keyword>